<feature type="domain" description="DUF6533" evidence="2">
    <location>
        <begin position="3"/>
        <end position="33"/>
    </location>
</feature>
<keyword evidence="1" id="KW-0812">Transmembrane</keyword>
<dbReference type="InParanoid" id="S8DL61"/>
<dbReference type="EMBL" id="KE504239">
    <property type="protein sequence ID" value="EPS94261.1"/>
    <property type="molecule type" value="Genomic_DNA"/>
</dbReference>
<feature type="transmembrane region" description="Helical" evidence="1">
    <location>
        <begin position="96"/>
        <end position="121"/>
    </location>
</feature>
<evidence type="ECO:0000313" key="4">
    <source>
        <dbReference type="Proteomes" id="UP000015241"/>
    </source>
</evidence>
<feature type="transmembrane region" description="Helical" evidence="1">
    <location>
        <begin position="127"/>
        <end position="146"/>
    </location>
</feature>
<keyword evidence="1" id="KW-0472">Membrane</keyword>
<feature type="non-terminal residue" evidence="3">
    <location>
        <position position="208"/>
    </location>
</feature>
<feature type="transmembrane region" description="Helical" evidence="1">
    <location>
        <begin position="64"/>
        <end position="84"/>
    </location>
</feature>
<feature type="non-terminal residue" evidence="3">
    <location>
        <position position="1"/>
    </location>
</feature>
<keyword evidence="4" id="KW-1185">Reference proteome</keyword>
<keyword evidence="1" id="KW-1133">Transmembrane helix</keyword>
<protein>
    <recommendedName>
        <fullName evidence="2">DUF6533 domain-containing protein</fullName>
    </recommendedName>
</protein>
<dbReference type="Pfam" id="PF20151">
    <property type="entry name" value="DUF6533"/>
    <property type="match status" value="1"/>
</dbReference>
<dbReference type="Proteomes" id="UP000015241">
    <property type="component" value="Unassembled WGS sequence"/>
</dbReference>
<dbReference type="HOGENOM" id="CLU_1323636_0_0_1"/>
<evidence type="ECO:0000256" key="1">
    <source>
        <dbReference type="SAM" id="Phobius"/>
    </source>
</evidence>
<dbReference type="InterPro" id="IPR045340">
    <property type="entry name" value="DUF6533"/>
</dbReference>
<proteinExistence type="predicted"/>
<name>S8DL61_FOMSC</name>
<evidence type="ECO:0000313" key="3">
    <source>
        <dbReference type="EMBL" id="EPS94261.1"/>
    </source>
</evidence>
<reference evidence="3 4" key="1">
    <citation type="journal article" date="2012" name="Science">
        <title>The Paleozoic origin of enzymatic lignin decomposition reconstructed from 31 fungal genomes.</title>
        <authorList>
            <person name="Floudas D."/>
            <person name="Binder M."/>
            <person name="Riley R."/>
            <person name="Barry K."/>
            <person name="Blanchette R.A."/>
            <person name="Henrissat B."/>
            <person name="Martinez A.T."/>
            <person name="Otillar R."/>
            <person name="Spatafora J.W."/>
            <person name="Yadav J.S."/>
            <person name="Aerts A."/>
            <person name="Benoit I."/>
            <person name="Boyd A."/>
            <person name="Carlson A."/>
            <person name="Copeland A."/>
            <person name="Coutinho P.M."/>
            <person name="de Vries R.P."/>
            <person name="Ferreira P."/>
            <person name="Findley K."/>
            <person name="Foster B."/>
            <person name="Gaskell J."/>
            <person name="Glotzer D."/>
            <person name="Gorecki P."/>
            <person name="Heitman J."/>
            <person name="Hesse C."/>
            <person name="Hori C."/>
            <person name="Igarashi K."/>
            <person name="Jurgens J.A."/>
            <person name="Kallen N."/>
            <person name="Kersten P."/>
            <person name="Kohler A."/>
            <person name="Kuees U."/>
            <person name="Kumar T.K.A."/>
            <person name="Kuo A."/>
            <person name="LaButti K."/>
            <person name="Larrondo L.F."/>
            <person name="Lindquist E."/>
            <person name="Ling A."/>
            <person name="Lombard V."/>
            <person name="Lucas S."/>
            <person name="Lundell T."/>
            <person name="Martin R."/>
            <person name="McLaughlin D.J."/>
            <person name="Morgenstern I."/>
            <person name="Morin E."/>
            <person name="Murat C."/>
            <person name="Nagy L.G."/>
            <person name="Nolan M."/>
            <person name="Ohm R.A."/>
            <person name="Patyshakuliyeva A."/>
            <person name="Rokas A."/>
            <person name="Ruiz-Duenas F.J."/>
            <person name="Sabat G."/>
            <person name="Salamov A."/>
            <person name="Samejima M."/>
            <person name="Schmutz J."/>
            <person name="Slot J.C."/>
            <person name="St John F."/>
            <person name="Stenlid J."/>
            <person name="Sun H."/>
            <person name="Sun S."/>
            <person name="Syed K."/>
            <person name="Tsang A."/>
            <person name="Wiebenga A."/>
            <person name="Young D."/>
            <person name="Pisabarro A."/>
            <person name="Eastwood D.C."/>
            <person name="Martin F."/>
            <person name="Cullen D."/>
            <person name="Grigoriev I.V."/>
            <person name="Hibbett D.S."/>
        </authorList>
    </citation>
    <scope>NUCLEOTIDE SEQUENCE</scope>
    <source>
        <strain evidence="4">FP-58527</strain>
    </source>
</reference>
<organism evidence="3 4">
    <name type="scientific">Fomitopsis schrenkii</name>
    <name type="common">Brown rot fungus</name>
    <dbReference type="NCBI Taxonomy" id="2126942"/>
    <lineage>
        <taxon>Eukaryota</taxon>
        <taxon>Fungi</taxon>
        <taxon>Dikarya</taxon>
        <taxon>Basidiomycota</taxon>
        <taxon>Agaricomycotina</taxon>
        <taxon>Agaricomycetes</taxon>
        <taxon>Polyporales</taxon>
        <taxon>Fomitopsis</taxon>
    </lineage>
</organism>
<accession>S8DL61</accession>
<dbReference type="OrthoDB" id="2769707at2759"/>
<evidence type="ECO:0000259" key="2">
    <source>
        <dbReference type="Pfam" id="PF20151"/>
    </source>
</evidence>
<sequence>VGASSALMLYEHSLNLDEEISLFWKGKRWSLLPTTVLVDIYVREIGMLFMALTNNHGIHSCSSFVNFVMFYGVLTTASIHSTILYRVYTLWDKQRLVAYTLILGFFICFGGTVILAVLTGIHLSGMFFQYSCCPSLTSLLGGLVYIEEANTCSFQQRTLFSIGVWAPMVLFDFCVLIILFLRSLGNPRRQDSQLAALLYRDGFIMFLV</sequence>
<feature type="transmembrane region" description="Helical" evidence="1">
    <location>
        <begin position="158"/>
        <end position="181"/>
    </location>
</feature>
<dbReference type="AlphaFoldDB" id="S8DL61"/>
<gene>
    <name evidence="3" type="ORF">FOMPIDRAFT_1108436</name>
</gene>